<evidence type="ECO:0000313" key="2">
    <source>
        <dbReference type="EMBL" id="CAH8364186.1"/>
    </source>
</evidence>
<feature type="compositionally biased region" description="Low complexity" evidence="1">
    <location>
        <begin position="69"/>
        <end position="85"/>
    </location>
</feature>
<evidence type="ECO:0000256" key="1">
    <source>
        <dbReference type="SAM" id="MobiDB-lite"/>
    </source>
</evidence>
<feature type="compositionally biased region" description="Basic and acidic residues" evidence="1">
    <location>
        <begin position="205"/>
        <end position="226"/>
    </location>
</feature>
<name>A0ABC8L789_ERUVS</name>
<dbReference type="Proteomes" id="UP001642260">
    <property type="component" value="Unassembled WGS sequence"/>
</dbReference>
<feature type="compositionally biased region" description="Basic and acidic residues" evidence="1">
    <location>
        <begin position="45"/>
        <end position="64"/>
    </location>
</feature>
<accession>A0ABC8L789</accession>
<proteinExistence type="predicted"/>
<comment type="caution">
    <text evidence="2">The sequence shown here is derived from an EMBL/GenBank/DDBJ whole genome shotgun (WGS) entry which is preliminary data.</text>
</comment>
<reference evidence="2 3" key="1">
    <citation type="submission" date="2022-03" db="EMBL/GenBank/DDBJ databases">
        <authorList>
            <person name="Macdonald S."/>
            <person name="Ahmed S."/>
            <person name="Newling K."/>
        </authorList>
    </citation>
    <scope>NUCLEOTIDE SEQUENCE [LARGE SCALE GENOMIC DNA]</scope>
</reference>
<evidence type="ECO:0000313" key="3">
    <source>
        <dbReference type="Proteomes" id="UP001642260"/>
    </source>
</evidence>
<dbReference type="EMBL" id="CAKOAT010381821">
    <property type="protein sequence ID" value="CAH8364186.1"/>
    <property type="molecule type" value="Genomic_DNA"/>
</dbReference>
<sequence length="499" mass="56418">MSGVPKISHEEGVVTHPSSSKYPHEDSVSSYPKSTPAAAAAAYEAESRTVKGPRSEPRDGERRSPIQAVVSRSPSLPASVSSSGPHLNHPPVLLESRDDIKDATRVEARENRSDGREIHGEAKREIQGPKGGRDAKFERSADDFSGKGNTGSYSRNDGRDIYDEAKREIQSDRDAKSERLGGDSSGKSNTRDPKLDRANQNYNDQKAETKMEKDGHAHLAWKEHKDYHRGKRAEDLSVPVEGPHLEGLGENKVDAKCEDRFKDKDKKGKDLKEREWGDREKDRNDRRGYVLAGSVMSETKDIGREEREANRWERERMEQNDRERNKEKKKSNAAKEVLQNEKELGEASAKPAEQEYVAPELKKQNEQEDGEKHERESKDKRRERDGDSEAERAEKRSRISEKESEDDGCLEGEGAAEREKDAFNYGVQQRKRIMRPRVSPQTTNRNRVRSRSQDNQGVQGNHSGLFLKKGLSCTAWRTIVKITLVKFSFGFTCALIVVI</sequence>
<feature type="compositionally biased region" description="Basic and acidic residues" evidence="1">
    <location>
        <begin position="156"/>
        <end position="181"/>
    </location>
</feature>
<feature type="region of interest" description="Disordered" evidence="1">
    <location>
        <begin position="1"/>
        <end position="461"/>
    </location>
</feature>
<protein>
    <submittedName>
        <fullName evidence="2">Uncharacterized protein</fullName>
    </submittedName>
</protein>
<feature type="compositionally biased region" description="Basic and acidic residues" evidence="1">
    <location>
        <begin position="243"/>
        <end position="288"/>
    </location>
</feature>
<feature type="compositionally biased region" description="Basic and acidic residues" evidence="1">
    <location>
        <begin position="360"/>
        <end position="402"/>
    </location>
</feature>
<feature type="compositionally biased region" description="Basic and acidic residues" evidence="1">
    <location>
        <begin position="95"/>
        <end position="145"/>
    </location>
</feature>
<dbReference type="AlphaFoldDB" id="A0ABC8L789"/>
<gene>
    <name evidence="2" type="ORF">ERUC_LOCUS29942</name>
</gene>
<feature type="compositionally biased region" description="Basic and acidic residues" evidence="1">
    <location>
        <begin position="298"/>
        <end position="326"/>
    </location>
</feature>
<organism evidence="2 3">
    <name type="scientific">Eruca vesicaria subsp. sativa</name>
    <name type="common">Garden rocket</name>
    <name type="synonym">Eruca sativa</name>
    <dbReference type="NCBI Taxonomy" id="29727"/>
    <lineage>
        <taxon>Eukaryota</taxon>
        <taxon>Viridiplantae</taxon>
        <taxon>Streptophyta</taxon>
        <taxon>Embryophyta</taxon>
        <taxon>Tracheophyta</taxon>
        <taxon>Spermatophyta</taxon>
        <taxon>Magnoliopsida</taxon>
        <taxon>eudicotyledons</taxon>
        <taxon>Gunneridae</taxon>
        <taxon>Pentapetalae</taxon>
        <taxon>rosids</taxon>
        <taxon>malvids</taxon>
        <taxon>Brassicales</taxon>
        <taxon>Brassicaceae</taxon>
        <taxon>Brassiceae</taxon>
        <taxon>Eruca</taxon>
    </lineage>
</organism>
<keyword evidence="3" id="KW-1185">Reference proteome</keyword>